<dbReference type="Gene3D" id="3.80.10.10">
    <property type="entry name" value="Ribonuclease Inhibitor"/>
    <property type="match status" value="3"/>
</dbReference>
<dbReference type="PANTHER" id="PTHR24373:SF370">
    <property type="entry name" value="FISH-LIPS, ISOFORM E"/>
    <property type="match status" value="1"/>
</dbReference>
<evidence type="ECO:0000256" key="4">
    <source>
        <dbReference type="SAM" id="SignalP"/>
    </source>
</evidence>
<dbReference type="Pfam" id="PF13855">
    <property type="entry name" value="LRR_8"/>
    <property type="match status" value="4"/>
</dbReference>
<dbReference type="GeneID" id="115622387"/>
<evidence type="ECO:0000313" key="5">
    <source>
        <dbReference type="Proteomes" id="UP000504634"/>
    </source>
</evidence>
<sequence length="542" mass="61741">MFEVQKMQQQLFVLLLLLPLRQVLSKDVQECQLLQHSNYICREIESFKQLNERVQSNWQSVRIVNEHRGIENDATTPLPKLAELRSLDLSDSKGLTLSENGFRDFEALEQLNITYCQLDKLQAKHLQGIVQLRNLDASFNDIQEISRNAMEQLPNLVYANLSNNLIASVELHAFKDLKHLQFLDMTTNEQGNVTIGDCPSLLYLSISNNNVRDFAWCHLRGLPKLRELHLHSNWLEVLDTALFETLPELRVLNVSNNNIYAVSPELFTGASGEQGAPLLLLDYSSNNVRVLPDLVFSRLNRLETLNLWSNQLSEIGSKAFVGLKALRSLRLQGNKISRLPDNVFANLNNLERLDLSRNTIREIGSMVFGETLFRRLTQLDLSVNSIEVLHPLAFASLPFLQSLKLKSNKLTHLDVRMFAPLRRLQVLTLSENWLPEIESDVLTLFEQLLSLEINNNRLTFLPALNATLSQLRRISVEGNPWQCACLDELTSWLDTRKVAYANAPNAYFSGQKPLCVVTPVAHCIRDLVAVRAHSIIESYDKI</sequence>
<evidence type="ECO:0000313" key="6">
    <source>
        <dbReference type="RefSeq" id="XP_030372171.1"/>
    </source>
</evidence>
<dbReference type="InterPro" id="IPR032675">
    <property type="entry name" value="LRR_dom_sf"/>
</dbReference>
<keyword evidence="2 4" id="KW-0732">Signal</keyword>
<gene>
    <name evidence="6" type="primary">LOC115622387</name>
</gene>
<dbReference type="AlphaFoldDB" id="A0A6J2T5H2"/>
<feature type="chain" id="PRO_5026703244" evidence="4">
    <location>
        <begin position="26"/>
        <end position="542"/>
    </location>
</feature>
<dbReference type="PROSITE" id="PS51450">
    <property type="entry name" value="LRR"/>
    <property type="match status" value="4"/>
</dbReference>
<protein>
    <submittedName>
        <fullName evidence="6">Protein artichoke</fullName>
    </submittedName>
</protein>
<dbReference type="SMART" id="SM00369">
    <property type="entry name" value="LRR_TYP"/>
    <property type="match status" value="12"/>
</dbReference>
<dbReference type="InterPro" id="IPR050328">
    <property type="entry name" value="Dev_Immune_Receptor"/>
</dbReference>
<keyword evidence="1" id="KW-0433">Leucine-rich repeat</keyword>
<dbReference type="InterPro" id="IPR003591">
    <property type="entry name" value="Leu-rich_rpt_typical-subtyp"/>
</dbReference>
<dbReference type="SMART" id="SM00364">
    <property type="entry name" value="LRR_BAC"/>
    <property type="match status" value="4"/>
</dbReference>
<accession>A0A6J2T5H2</accession>
<dbReference type="PANTHER" id="PTHR24373">
    <property type="entry name" value="SLIT RELATED LEUCINE-RICH REPEAT NEURONAL PROTEIN"/>
    <property type="match status" value="1"/>
</dbReference>
<organism evidence="5 6">
    <name type="scientific">Drosophila lebanonensis</name>
    <name type="common">Fruit fly</name>
    <name type="synonym">Scaptodrosophila lebanonensis</name>
    <dbReference type="NCBI Taxonomy" id="7225"/>
    <lineage>
        <taxon>Eukaryota</taxon>
        <taxon>Metazoa</taxon>
        <taxon>Ecdysozoa</taxon>
        <taxon>Arthropoda</taxon>
        <taxon>Hexapoda</taxon>
        <taxon>Insecta</taxon>
        <taxon>Pterygota</taxon>
        <taxon>Neoptera</taxon>
        <taxon>Endopterygota</taxon>
        <taxon>Diptera</taxon>
        <taxon>Brachycera</taxon>
        <taxon>Muscomorpha</taxon>
        <taxon>Ephydroidea</taxon>
        <taxon>Drosophilidae</taxon>
        <taxon>Scaptodrosophila</taxon>
    </lineage>
</organism>
<dbReference type="InterPro" id="IPR001611">
    <property type="entry name" value="Leu-rich_rpt"/>
</dbReference>
<dbReference type="SUPFAM" id="SSF52047">
    <property type="entry name" value="RNI-like"/>
    <property type="match status" value="1"/>
</dbReference>
<name>A0A6J2T5H2_DROLE</name>
<evidence type="ECO:0000256" key="1">
    <source>
        <dbReference type="ARBA" id="ARBA00022614"/>
    </source>
</evidence>
<dbReference type="RefSeq" id="XP_030372171.1">
    <property type="nucleotide sequence ID" value="XM_030516311.1"/>
</dbReference>
<evidence type="ECO:0000256" key="3">
    <source>
        <dbReference type="ARBA" id="ARBA00022737"/>
    </source>
</evidence>
<proteinExistence type="predicted"/>
<dbReference type="OrthoDB" id="676979at2759"/>
<dbReference type="FunFam" id="3.80.10.10:FF:001164">
    <property type="entry name" value="GH01279p"/>
    <property type="match status" value="1"/>
</dbReference>
<keyword evidence="5" id="KW-1185">Reference proteome</keyword>
<dbReference type="SUPFAM" id="SSF52058">
    <property type="entry name" value="L domain-like"/>
    <property type="match status" value="1"/>
</dbReference>
<evidence type="ECO:0000256" key="2">
    <source>
        <dbReference type="ARBA" id="ARBA00022729"/>
    </source>
</evidence>
<feature type="signal peptide" evidence="4">
    <location>
        <begin position="1"/>
        <end position="25"/>
    </location>
</feature>
<reference evidence="6" key="1">
    <citation type="submission" date="2025-08" db="UniProtKB">
        <authorList>
            <consortium name="RefSeq"/>
        </authorList>
    </citation>
    <scope>IDENTIFICATION</scope>
    <source>
        <strain evidence="6">11010-0011.00</strain>
        <tissue evidence="6">Whole body</tissue>
    </source>
</reference>
<keyword evidence="3" id="KW-0677">Repeat</keyword>
<dbReference type="Proteomes" id="UP000504634">
    <property type="component" value="Unplaced"/>
</dbReference>